<comment type="subcellular location">
    <subcellularLocation>
        <location evidence="1">Periplasm</location>
    </subcellularLocation>
</comment>
<keyword evidence="4" id="KW-0732">Signal</keyword>
<dbReference type="EMBL" id="LT618793">
    <property type="protein sequence ID" value="SCQ81740.1"/>
    <property type="molecule type" value="Genomic_DNA"/>
</dbReference>
<protein>
    <submittedName>
        <fullName evidence="6">SubI</fullName>
    </submittedName>
</protein>
<dbReference type="NCBIfam" id="TIGR00971">
    <property type="entry name" value="3a0106s03"/>
    <property type="match status" value="1"/>
</dbReference>
<dbReference type="GeneID" id="61221281"/>
<sequence length="368" mass="37828">MTSRFPTAVPRGAAHASGSPGPRPVSRRRFLLGVSAVVGASALGASALAGCSNIASAGTRAGQLTIVGFAVLSEADLGLAAEWGTTPGGSGVKVQTSFGASGEQSRNVANGLPADFVHFSLSSDMTRLVDKGLVSQDWKKGAHNGIVTKSVVVLVVRPGNPLGITGWDDLARPDVKVVTPNPSSSGSARWNILAAWAHIGADGKHDDQAEDFLGKVLSNTVSLPGSGRDATTAFTSGNADVLISYENEAILARHKSPGVFDYIVPEDTLTIENPGAVLTNAQSASAASWLDFAHSDRGQGVLAGFGFRPLAGAVPAQVMGANDPSDPYPTPGRLLTIDKDFGGWSKVNKKFFADGGLVTKLLSKVASS</sequence>
<dbReference type="PROSITE" id="PS51318">
    <property type="entry name" value="TAT"/>
    <property type="match status" value="1"/>
</dbReference>
<dbReference type="GO" id="GO:0140104">
    <property type="term" value="F:molecular carrier activity"/>
    <property type="evidence" value="ECO:0007669"/>
    <property type="project" value="InterPro"/>
</dbReference>
<evidence type="ECO:0000256" key="1">
    <source>
        <dbReference type="ARBA" id="ARBA00004418"/>
    </source>
</evidence>
<organism evidence="6 7">
    <name type="scientific">Propionibacterium freudenreichii</name>
    <dbReference type="NCBI Taxonomy" id="1744"/>
    <lineage>
        <taxon>Bacteria</taxon>
        <taxon>Bacillati</taxon>
        <taxon>Actinomycetota</taxon>
        <taxon>Actinomycetes</taxon>
        <taxon>Propionibacteriales</taxon>
        <taxon>Propionibacteriaceae</taxon>
        <taxon>Propionibacterium</taxon>
    </lineage>
</organism>
<dbReference type="InterPro" id="IPR005669">
    <property type="entry name" value="Thiosulph/SO4-bd"/>
</dbReference>
<proteinExistence type="inferred from homology"/>
<name>A0A2C7ZAX0_9ACTN</name>
<dbReference type="AlphaFoldDB" id="A0A2C7ZAX0"/>
<evidence type="ECO:0000256" key="4">
    <source>
        <dbReference type="ARBA" id="ARBA00022729"/>
    </source>
</evidence>
<dbReference type="GO" id="GO:1902358">
    <property type="term" value="P:sulfate transmembrane transport"/>
    <property type="evidence" value="ECO:0007669"/>
    <property type="project" value="InterPro"/>
</dbReference>
<keyword evidence="3" id="KW-0813">Transport</keyword>
<dbReference type="Gene3D" id="3.40.190.10">
    <property type="entry name" value="Periplasmic binding protein-like II"/>
    <property type="match status" value="2"/>
</dbReference>
<reference evidence="6 7" key="1">
    <citation type="submission" date="2016-09" db="EMBL/GenBank/DDBJ databases">
        <authorList>
            <person name="Laine KS P."/>
        </authorList>
    </citation>
    <scope>NUCLEOTIDE SEQUENCE [LARGE SCALE GENOMIC DNA]</scope>
    <source>
        <strain evidence="6">PFRJS-23</strain>
    </source>
</reference>
<dbReference type="InterPro" id="IPR006311">
    <property type="entry name" value="TAT_signal"/>
</dbReference>
<dbReference type="RefSeq" id="WP_112317752.1">
    <property type="nucleotide sequence ID" value="NZ_CCYX01000033.1"/>
</dbReference>
<accession>A0A2C7ZAX0</accession>
<dbReference type="PANTHER" id="PTHR30368">
    <property type="entry name" value="SULFATE-BINDING PROTEIN"/>
    <property type="match status" value="1"/>
</dbReference>
<dbReference type="SUPFAM" id="SSF53850">
    <property type="entry name" value="Periplasmic binding protein-like II"/>
    <property type="match status" value="1"/>
</dbReference>
<dbReference type="Proteomes" id="UP000250080">
    <property type="component" value="Chromosome I"/>
</dbReference>
<gene>
    <name evidence="6" type="ORF">PFR_JS23_2021</name>
</gene>
<evidence type="ECO:0000256" key="3">
    <source>
        <dbReference type="ARBA" id="ARBA00022448"/>
    </source>
</evidence>
<dbReference type="GO" id="GO:0042597">
    <property type="term" value="C:periplasmic space"/>
    <property type="evidence" value="ECO:0007669"/>
    <property type="project" value="UniProtKB-SubCell"/>
</dbReference>
<comment type="similarity">
    <text evidence="2">Belongs to the prokaryotic sulfate-binding protein family.</text>
</comment>
<evidence type="ECO:0000313" key="7">
    <source>
        <dbReference type="Proteomes" id="UP000250080"/>
    </source>
</evidence>
<evidence type="ECO:0000256" key="5">
    <source>
        <dbReference type="ARBA" id="ARBA00022764"/>
    </source>
</evidence>
<keyword evidence="5" id="KW-0574">Periplasm</keyword>
<dbReference type="PANTHER" id="PTHR30368:SF2">
    <property type="entry name" value="SULFATE-BINDING PROTEIN"/>
    <property type="match status" value="1"/>
</dbReference>
<evidence type="ECO:0000313" key="6">
    <source>
        <dbReference type="EMBL" id="SCQ81740.1"/>
    </source>
</evidence>
<dbReference type="Pfam" id="PF13531">
    <property type="entry name" value="SBP_bac_11"/>
    <property type="match status" value="1"/>
</dbReference>
<evidence type="ECO:0000256" key="2">
    <source>
        <dbReference type="ARBA" id="ARBA00006099"/>
    </source>
</evidence>